<reference evidence="5 6" key="1">
    <citation type="submission" date="2021-06" db="EMBL/GenBank/DDBJ databases">
        <title>Bacillus sp. RD4P76, an endophyte from a halophyte.</title>
        <authorList>
            <person name="Sun J.-Q."/>
        </authorList>
    </citation>
    <scope>NUCLEOTIDE SEQUENCE [LARGE SCALE GENOMIC DNA]</scope>
    <source>
        <strain evidence="5 6">CGMCC 1.15917</strain>
    </source>
</reference>
<feature type="region of interest" description="Disordered" evidence="2">
    <location>
        <begin position="401"/>
        <end position="445"/>
    </location>
</feature>
<dbReference type="InterPro" id="IPR006343">
    <property type="entry name" value="DnaB/C_C"/>
</dbReference>
<protein>
    <submittedName>
        <fullName evidence="5">DnaD domain protein</fullName>
    </submittedName>
</protein>
<organism evidence="5 6">
    <name type="scientific">Evansella tamaricis</name>
    <dbReference type="NCBI Taxonomy" id="2069301"/>
    <lineage>
        <taxon>Bacteria</taxon>
        <taxon>Bacillati</taxon>
        <taxon>Bacillota</taxon>
        <taxon>Bacilli</taxon>
        <taxon>Bacillales</taxon>
        <taxon>Bacillaceae</taxon>
        <taxon>Evansella</taxon>
    </lineage>
</organism>
<gene>
    <name evidence="5" type="ORF">KS419_20765</name>
</gene>
<dbReference type="RefSeq" id="WP_217068526.1">
    <property type="nucleotide sequence ID" value="NZ_JAHQCS010000168.1"/>
</dbReference>
<evidence type="ECO:0000313" key="6">
    <source>
        <dbReference type="Proteomes" id="UP000784880"/>
    </source>
</evidence>
<evidence type="ECO:0000259" key="4">
    <source>
        <dbReference type="Pfam" id="PF25888"/>
    </source>
</evidence>
<feature type="domain" description="Replicative helicase loading/DNA remodeling protein DnaB N-terminal winged helix" evidence="4">
    <location>
        <begin position="8"/>
        <end position="252"/>
    </location>
</feature>
<evidence type="ECO:0000259" key="3">
    <source>
        <dbReference type="Pfam" id="PF07261"/>
    </source>
</evidence>
<feature type="domain" description="DnaB/C C-terminal" evidence="3">
    <location>
        <begin position="328"/>
        <end position="392"/>
    </location>
</feature>
<evidence type="ECO:0000256" key="2">
    <source>
        <dbReference type="SAM" id="MobiDB-lite"/>
    </source>
</evidence>
<accession>A0ABS6JPD9</accession>
<dbReference type="Proteomes" id="UP000784880">
    <property type="component" value="Unassembled WGS sequence"/>
</dbReference>
<proteinExistence type="inferred from homology"/>
<keyword evidence="6" id="KW-1185">Reference proteome</keyword>
<comment type="caution">
    <text evidence="5">The sequence shown here is derived from an EMBL/GenBank/DDBJ whole genome shotgun (WGS) entry which is preliminary data.</text>
</comment>
<name>A0ABS6JPD9_9BACI</name>
<dbReference type="InterPro" id="IPR058660">
    <property type="entry name" value="WHD_DnaB"/>
</dbReference>
<evidence type="ECO:0000313" key="5">
    <source>
        <dbReference type="EMBL" id="MBU9714173.1"/>
    </source>
</evidence>
<dbReference type="EMBL" id="JAHQCS010000168">
    <property type="protein sequence ID" value="MBU9714173.1"/>
    <property type="molecule type" value="Genomic_DNA"/>
</dbReference>
<dbReference type="Pfam" id="PF07261">
    <property type="entry name" value="DnaB_2"/>
    <property type="match status" value="1"/>
</dbReference>
<sequence length="468" mass="55047">MHWKEILPSDHFIAYTGSRLHETDRDVLTLLYQPLIGAVACSLYMTLFSELLRNSGRRIERTHKSLMVYTGKHLDEIFQERKKLEALGLLKVFREKKEEEFVYFYELNPPLSPENFFQDDMLSVFLYNRLGSKEQYIQLKNSFKVDLIDMEGKENITRSFDQVFTSVHPSELNSTNPDILEVLASAGPLEGRDEKESNYQFNGEMFDFQKLLALLPPFVSKQELQKQDNERVIRQMAFLYKMSPVEMGKVIQDAILHTDELDKTELRKQAKRRYRMSEVDKPPSLGFRVQSEENRTPKQAPLTEEEKQIHYFETTSPIEFMEEWGNGAKVYPGDIDIIEQLMFEYKLEPGVVNVLLEYIFILYDKKLTKNLAFKIANQWARANLKTVKQAMDFAKQQYENMETGKQKQKQTKVEGKTLPGKQVRQEPLPKWMTDEKWNKEESNPEEVLEAKKNIEKYREMLKGKKREG</sequence>
<evidence type="ECO:0000256" key="1">
    <source>
        <dbReference type="ARBA" id="ARBA00093462"/>
    </source>
</evidence>
<feature type="compositionally biased region" description="Basic and acidic residues" evidence="2">
    <location>
        <begin position="432"/>
        <end position="445"/>
    </location>
</feature>
<comment type="similarity">
    <text evidence="1">Belongs to the DnaB/DnaD family.</text>
</comment>
<dbReference type="Pfam" id="PF25888">
    <property type="entry name" value="WHD_DnaB"/>
    <property type="match status" value="1"/>
</dbReference>